<proteinExistence type="inferred from homology"/>
<gene>
    <name evidence="15" type="ORF">NHX12_007252</name>
</gene>
<reference evidence="15" key="1">
    <citation type="submission" date="2022-07" db="EMBL/GenBank/DDBJ databases">
        <title>Chromosome-level genome of Muraenolepis orangiensis.</title>
        <authorList>
            <person name="Kim J."/>
        </authorList>
    </citation>
    <scope>NUCLEOTIDE SEQUENCE</scope>
    <source>
        <strain evidence="15">KU_S4_2022</strain>
        <tissue evidence="15">Muscle</tissue>
    </source>
</reference>
<dbReference type="Proteomes" id="UP001148018">
    <property type="component" value="Unassembled WGS sequence"/>
</dbReference>
<dbReference type="PROSITE" id="PS00108">
    <property type="entry name" value="PROTEIN_KINASE_ST"/>
    <property type="match status" value="1"/>
</dbReference>
<evidence type="ECO:0000256" key="2">
    <source>
        <dbReference type="ARBA" id="ARBA00012513"/>
    </source>
</evidence>
<dbReference type="OrthoDB" id="266718at2759"/>
<keyword evidence="4" id="KW-0808">Transferase</keyword>
<name>A0A9Q0IBS3_9TELE</name>
<protein>
    <recommendedName>
        <fullName evidence="10">Mitogen-activated protein kinase kinase kinase 19</fullName>
        <ecNumber evidence="2">2.7.11.1</ecNumber>
    </recommendedName>
    <alternativeName>
        <fullName evidence="11">SPS1/STE20-related protein kinase YSK4</fullName>
    </alternativeName>
</protein>
<keyword evidence="7 12" id="KW-0067">ATP-binding</keyword>
<feature type="compositionally biased region" description="Basic residues" evidence="13">
    <location>
        <begin position="212"/>
        <end position="225"/>
    </location>
</feature>
<dbReference type="GO" id="GO:0004674">
    <property type="term" value="F:protein serine/threonine kinase activity"/>
    <property type="evidence" value="ECO:0007669"/>
    <property type="project" value="UniProtKB-KW"/>
</dbReference>
<evidence type="ECO:0000256" key="8">
    <source>
        <dbReference type="ARBA" id="ARBA00047899"/>
    </source>
</evidence>
<dbReference type="InterPro" id="IPR000719">
    <property type="entry name" value="Prot_kinase_dom"/>
</dbReference>
<keyword evidence="5 12" id="KW-0547">Nucleotide-binding</keyword>
<dbReference type="InterPro" id="IPR011009">
    <property type="entry name" value="Kinase-like_dom_sf"/>
</dbReference>
<evidence type="ECO:0000313" key="16">
    <source>
        <dbReference type="Proteomes" id="UP001148018"/>
    </source>
</evidence>
<comment type="caution">
    <text evidence="15">The sequence shown here is derived from an EMBL/GenBank/DDBJ whole genome shotgun (WGS) entry which is preliminary data.</text>
</comment>
<dbReference type="PANTHER" id="PTHR11584">
    <property type="entry name" value="SERINE/THREONINE PROTEIN KINASE"/>
    <property type="match status" value="1"/>
</dbReference>
<evidence type="ECO:0000256" key="10">
    <source>
        <dbReference type="ARBA" id="ARBA00069016"/>
    </source>
</evidence>
<dbReference type="EC" id="2.7.11.1" evidence="2"/>
<keyword evidence="16" id="KW-1185">Reference proteome</keyword>
<keyword evidence="3" id="KW-0723">Serine/threonine-protein kinase</keyword>
<feature type="region of interest" description="Disordered" evidence="13">
    <location>
        <begin position="628"/>
        <end position="661"/>
    </location>
</feature>
<feature type="region of interest" description="Disordered" evidence="13">
    <location>
        <begin position="86"/>
        <end position="115"/>
    </location>
</feature>
<dbReference type="AlphaFoldDB" id="A0A9Q0IBS3"/>
<evidence type="ECO:0000256" key="13">
    <source>
        <dbReference type="SAM" id="MobiDB-lite"/>
    </source>
</evidence>
<dbReference type="FunFam" id="1.10.510.10:FF:000331">
    <property type="entry name" value="Mitogen-activated protein kinase kinase kinase 19"/>
    <property type="match status" value="1"/>
</dbReference>
<sequence>METQSDIRQTDQDAERGSRLVPGPSRLVPGSPRLVPGPPRLVPGPPRLVPGPPQQTSCQLSQSPPSAMGPLLDSNMLLLARAHIQTRLGSRENDRTRNGRRSSMSAPPPHVLPWTPKILAPLDGRTKGHMSEPQLHHPVPLKPIRGTPSMNATPRSKSAIDFMTYKDMFQTIQSRDDGPAIYEMFSGPMYLRISGSCDNPKEGKAPVLTSSRKSHHTVKVKKLPSKKPLENSKLRRSPVDKIVASSSSKENIVSVSKAEPCLTDGLGKDTQKMEDVPELDLNTELCEWFLTKESEEVKERSNGTISPVYQKFLDDVGEGPMTDELLKCLAEELISLDETDNSVSLCPPNDHSQVPSTLDSARAVVEDTIIWTKGEVLGRGAYGTVFCGLTNQGKLIAVKQVSLDTSEPKAADREYGRLQEEVELLKNLTHANIVGFLGTALRQHMVSIFMEYVPGGSIASVLHRFGPLPERVLSLYSHQILEGVAYLHLKRVIHRDLKGNNIMLMPTGVVKLIDFGCAKRLSYRSHTDSHTDLIKSVHGTPYWMAPEVINESGYGRKSDIWSVGCTVFEMATGKPPLAHMDKMAALFYIGAQRGSMPTLPDGFSHHAKDFVNICLTSDQKLRPSADQLLQHPFNPNKTRENSPETQSRPCCASHPDGLCYR</sequence>
<comment type="catalytic activity">
    <reaction evidence="8">
        <text>L-threonyl-[protein] + ATP = O-phospho-L-threonyl-[protein] + ADP + H(+)</text>
        <dbReference type="Rhea" id="RHEA:46608"/>
        <dbReference type="Rhea" id="RHEA-COMP:11060"/>
        <dbReference type="Rhea" id="RHEA-COMP:11605"/>
        <dbReference type="ChEBI" id="CHEBI:15378"/>
        <dbReference type="ChEBI" id="CHEBI:30013"/>
        <dbReference type="ChEBI" id="CHEBI:30616"/>
        <dbReference type="ChEBI" id="CHEBI:61977"/>
        <dbReference type="ChEBI" id="CHEBI:456216"/>
        <dbReference type="EC" id="2.7.11.1"/>
    </reaction>
</comment>
<dbReference type="SUPFAM" id="SSF56112">
    <property type="entry name" value="Protein kinase-like (PK-like)"/>
    <property type="match status" value="1"/>
</dbReference>
<comment type="catalytic activity">
    <reaction evidence="9">
        <text>L-seryl-[protein] + ATP = O-phospho-L-seryl-[protein] + ADP + H(+)</text>
        <dbReference type="Rhea" id="RHEA:17989"/>
        <dbReference type="Rhea" id="RHEA-COMP:9863"/>
        <dbReference type="Rhea" id="RHEA-COMP:11604"/>
        <dbReference type="ChEBI" id="CHEBI:15378"/>
        <dbReference type="ChEBI" id="CHEBI:29999"/>
        <dbReference type="ChEBI" id="CHEBI:30616"/>
        <dbReference type="ChEBI" id="CHEBI:83421"/>
        <dbReference type="ChEBI" id="CHEBI:456216"/>
        <dbReference type="EC" id="2.7.11.1"/>
    </reaction>
</comment>
<evidence type="ECO:0000256" key="11">
    <source>
        <dbReference type="ARBA" id="ARBA00080573"/>
    </source>
</evidence>
<dbReference type="PROSITE" id="PS00107">
    <property type="entry name" value="PROTEIN_KINASE_ATP"/>
    <property type="match status" value="1"/>
</dbReference>
<evidence type="ECO:0000256" key="6">
    <source>
        <dbReference type="ARBA" id="ARBA00022777"/>
    </source>
</evidence>
<feature type="region of interest" description="Disordered" evidence="13">
    <location>
        <begin position="1"/>
        <end position="69"/>
    </location>
</feature>
<feature type="compositionally biased region" description="Basic and acidic residues" evidence="13">
    <location>
        <begin position="227"/>
        <end position="237"/>
    </location>
</feature>
<feature type="domain" description="Protein kinase" evidence="14">
    <location>
        <begin position="371"/>
        <end position="634"/>
    </location>
</feature>
<feature type="compositionally biased region" description="Pro residues" evidence="13">
    <location>
        <begin position="35"/>
        <end position="53"/>
    </location>
</feature>
<dbReference type="Pfam" id="PF00069">
    <property type="entry name" value="Pkinase"/>
    <property type="match status" value="1"/>
</dbReference>
<evidence type="ECO:0000256" key="7">
    <source>
        <dbReference type="ARBA" id="ARBA00022840"/>
    </source>
</evidence>
<feature type="binding site" evidence="12">
    <location>
        <position position="399"/>
    </location>
    <ligand>
        <name>ATP</name>
        <dbReference type="ChEBI" id="CHEBI:30616"/>
    </ligand>
</feature>
<feature type="compositionally biased region" description="Polar residues" evidence="13">
    <location>
        <begin position="54"/>
        <end position="65"/>
    </location>
</feature>
<dbReference type="GO" id="GO:0035556">
    <property type="term" value="P:intracellular signal transduction"/>
    <property type="evidence" value="ECO:0007669"/>
    <property type="project" value="UniProtKB-ARBA"/>
</dbReference>
<evidence type="ECO:0000256" key="4">
    <source>
        <dbReference type="ARBA" id="ARBA00022679"/>
    </source>
</evidence>
<evidence type="ECO:0000259" key="14">
    <source>
        <dbReference type="PROSITE" id="PS50011"/>
    </source>
</evidence>
<dbReference type="EMBL" id="JANIIK010000113">
    <property type="protein sequence ID" value="KAJ3592123.1"/>
    <property type="molecule type" value="Genomic_DNA"/>
</dbReference>
<dbReference type="InterPro" id="IPR017441">
    <property type="entry name" value="Protein_kinase_ATP_BS"/>
</dbReference>
<dbReference type="Gene3D" id="1.10.510.10">
    <property type="entry name" value="Transferase(Phosphotransferase) domain 1"/>
    <property type="match status" value="1"/>
</dbReference>
<evidence type="ECO:0000256" key="9">
    <source>
        <dbReference type="ARBA" id="ARBA00048679"/>
    </source>
</evidence>
<evidence type="ECO:0000313" key="15">
    <source>
        <dbReference type="EMBL" id="KAJ3592123.1"/>
    </source>
</evidence>
<keyword evidence="6" id="KW-0418">Kinase</keyword>
<feature type="compositionally biased region" description="Basic and acidic residues" evidence="13">
    <location>
        <begin position="8"/>
        <end position="18"/>
    </location>
</feature>
<evidence type="ECO:0000256" key="3">
    <source>
        <dbReference type="ARBA" id="ARBA00022527"/>
    </source>
</evidence>
<feature type="region of interest" description="Disordered" evidence="13">
    <location>
        <begin position="127"/>
        <end position="154"/>
    </location>
</feature>
<feature type="region of interest" description="Disordered" evidence="13">
    <location>
        <begin position="196"/>
        <end position="237"/>
    </location>
</feature>
<dbReference type="GO" id="GO:0005524">
    <property type="term" value="F:ATP binding"/>
    <property type="evidence" value="ECO:0007669"/>
    <property type="project" value="UniProtKB-UniRule"/>
</dbReference>
<dbReference type="SMART" id="SM00220">
    <property type="entry name" value="S_TKc"/>
    <property type="match status" value="1"/>
</dbReference>
<evidence type="ECO:0000256" key="5">
    <source>
        <dbReference type="ARBA" id="ARBA00022741"/>
    </source>
</evidence>
<dbReference type="PROSITE" id="PS50011">
    <property type="entry name" value="PROTEIN_KINASE_DOM"/>
    <property type="match status" value="1"/>
</dbReference>
<dbReference type="InterPro" id="IPR008271">
    <property type="entry name" value="Ser/Thr_kinase_AS"/>
</dbReference>
<organism evidence="15 16">
    <name type="scientific">Muraenolepis orangiensis</name>
    <name type="common">Patagonian moray cod</name>
    <dbReference type="NCBI Taxonomy" id="630683"/>
    <lineage>
        <taxon>Eukaryota</taxon>
        <taxon>Metazoa</taxon>
        <taxon>Chordata</taxon>
        <taxon>Craniata</taxon>
        <taxon>Vertebrata</taxon>
        <taxon>Euteleostomi</taxon>
        <taxon>Actinopterygii</taxon>
        <taxon>Neopterygii</taxon>
        <taxon>Teleostei</taxon>
        <taxon>Neoteleostei</taxon>
        <taxon>Acanthomorphata</taxon>
        <taxon>Zeiogadaria</taxon>
        <taxon>Gadariae</taxon>
        <taxon>Gadiformes</taxon>
        <taxon>Muraenolepidoidei</taxon>
        <taxon>Muraenolepididae</taxon>
        <taxon>Muraenolepis</taxon>
    </lineage>
</organism>
<accession>A0A9Q0IBS3</accession>
<evidence type="ECO:0000256" key="12">
    <source>
        <dbReference type="PROSITE-ProRule" id="PRU10141"/>
    </source>
</evidence>
<dbReference type="PANTHER" id="PTHR11584:SF369">
    <property type="entry name" value="MITOGEN-ACTIVATED PROTEIN KINASE KINASE KINASE 19-RELATED"/>
    <property type="match status" value="1"/>
</dbReference>
<comment type="similarity">
    <text evidence="1">Belongs to the protein kinase superfamily. STE Ser/Thr protein kinase family. STE20 subfamily.</text>
</comment>
<evidence type="ECO:0000256" key="1">
    <source>
        <dbReference type="ARBA" id="ARBA00008874"/>
    </source>
</evidence>